<dbReference type="EMBL" id="JAUIZM010000001">
    <property type="protein sequence ID" value="KAK1400875.1"/>
    <property type="molecule type" value="Genomic_DNA"/>
</dbReference>
<evidence type="ECO:0000313" key="3">
    <source>
        <dbReference type="Proteomes" id="UP001237642"/>
    </source>
</evidence>
<sequence length="236" mass="26245">MGSDKDQPPPKTLIKIEPNSPFFLGPRDRPGDYITLVKLRTNNFDTWAYSIRMTLLARHKYGFIDVTITDSTPPCTKDDWLTIHSMSVSWIMNTIDHEVKSLLSNYENAYLLWKNLNERFSVVNGPQIQQLKSDIAHCEQSKTMPVSTYFGKLKAALIAGQGNVGTSSLSPNVGRGKSGVRALNVAIDAVPSSREATILPGFTSDQWQALVAAFGNPQAPRNRLNGPTFEEAYWRG</sequence>
<dbReference type="Pfam" id="PF14244">
    <property type="entry name" value="Retrotran_gag_3"/>
    <property type="match status" value="1"/>
</dbReference>
<dbReference type="PANTHER" id="PTHR37610:SF101">
    <property type="entry name" value="(RAPE) HYPOTHETICAL PROTEIN"/>
    <property type="match status" value="1"/>
</dbReference>
<dbReference type="InterPro" id="IPR029472">
    <property type="entry name" value="Copia-like_N"/>
</dbReference>
<feature type="domain" description="Retrotransposon Copia-like N-terminal" evidence="1">
    <location>
        <begin position="26"/>
        <end position="68"/>
    </location>
</feature>
<reference evidence="2" key="2">
    <citation type="submission" date="2023-05" db="EMBL/GenBank/DDBJ databases">
        <authorList>
            <person name="Schelkunov M.I."/>
        </authorList>
    </citation>
    <scope>NUCLEOTIDE SEQUENCE</scope>
    <source>
        <strain evidence="2">Hsosn_3</strain>
        <tissue evidence="2">Leaf</tissue>
    </source>
</reference>
<dbReference type="PANTHER" id="PTHR37610">
    <property type="entry name" value="CCHC-TYPE DOMAIN-CONTAINING PROTEIN"/>
    <property type="match status" value="1"/>
</dbReference>
<gene>
    <name evidence="2" type="ORF">POM88_000480</name>
</gene>
<proteinExistence type="predicted"/>
<evidence type="ECO:0000313" key="2">
    <source>
        <dbReference type="EMBL" id="KAK1400875.1"/>
    </source>
</evidence>
<organism evidence="2 3">
    <name type="scientific">Heracleum sosnowskyi</name>
    <dbReference type="NCBI Taxonomy" id="360622"/>
    <lineage>
        <taxon>Eukaryota</taxon>
        <taxon>Viridiplantae</taxon>
        <taxon>Streptophyta</taxon>
        <taxon>Embryophyta</taxon>
        <taxon>Tracheophyta</taxon>
        <taxon>Spermatophyta</taxon>
        <taxon>Magnoliopsida</taxon>
        <taxon>eudicotyledons</taxon>
        <taxon>Gunneridae</taxon>
        <taxon>Pentapetalae</taxon>
        <taxon>asterids</taxon>
        <taxon>campanulids</taxon>
        <taxon>Apiales</taxon>
        <taxon>Apiaceae</taxon>
        <taxon>Apioideae</taxon>
        <taxon>apioid superclade</taxon>
        <taxon>Tordylieae</taxon>
        <taxon>Tordyliinae</taxon>
        <taxon>Heracleum</taxon>
    </lineage>
</organism>
<keyword evidence="3" id="KW-1185">Reference proteome</keyword>
<dbReference type="Proteomes" id="UP001237642">
    <property type="component" value="Unassembled WGS sequence"/>
</dbReference>
<dbReference type="AlphaFoldDB" id="A0AAD8N434"/>
<accession>A0AAD8N434</accession>
<protein>
    <recommendedName>
        <fullName evidence="1">Retrotransposon Copia-like N-terminal domain-containing protein</fullName>
    </recommendedName>
</protein>
<evidence type="ECO:0000259" key="1">
    <source>
        <dbReference type="Pfam" id="PF14244"/>
    </source>
</evidence>
<reference evidence="2" key="1">
    <citation type="submission" date="2023-02" db="EMBL/GenBank/DDBJ databases">
        <title>Genome of toxic invasive species Heracleum sosnowskyi carries increased number of genes despite the absence of recent whole-genome duplications.</title>
        <authorList>
            <person name="Schelkunov M."/>
            <person name="Shtratnikova V."/>
            <person name="Makarenko M."/>
            <person name="Klepikova A."/>
            <person name="Omelchenko D."/>
            <person name="Novikova G."/>
            <person name="Obukhova E."/>
            <person name="Bogdanov V."/>
            <person name="Penin A."/>
            <person name="Logacheva M."/>
        </authorList>
    </citation>
    <scope>NUCLEOTIDE SEQUENCE</scope>
    <source>
        <strain evidence="2">Hsosn_3</strain>
        <tissue evidence="2">Leaf</tissue>
    </source>
</reference>
<comment type="caution">
    <text evidence="2">The sequence shown here is derived from an EMBL/GenBank/DDBJ whole genome shotgun (WGS) entry which is preliminary data.</text>
</comment>
<name>A0AAD8N434_9APIA</name>